<organism evidence="2 3">
    <name type="scientific">Bartonella grahamii</name>
    <dbReference type="NCBI Taxonomy" id="33045"/>
    <lineage>
        <taxon>Bacteria</taxon>
        <taxon>Pseudomonadati</taxon>
        <taxon>Pseudomonadota</taxon>
        <taxon>Alphaproteobacteria</taxon>
        <taxon>Hyphomicrobiales</taxon>
        <taxon>Bartonellaceae</taxon>
        <taxon>Bartonella</taxon>
    </lineage>
</organism>
<dbReference type="Proteomes" id="UP000253846">
    <property type="component" value="Unassembled WGS sequence"/>
</dbReference>
<gene>
    <name evidence="2" type="ORF">NCTC12860_00608</name>
</gene>
<dbReference type="EMBL" id="UFTD01000001">
    <property type="protein sequence ID" value="SSZ39396.1"/>
    <property type="molecule type" value="Genomic_DNA"/>
</dbReference>
<protein>
    <submittedName>
        <fullName evidence="2">Uncharacterized protein</fullName>
    </submittedName>
</protein>
<proteinExistence type="predicted"/>
<reference evidence="2 3" key="1">
    <citation type="submission" date="2018-06" db="EMBL/GenBank/DDBJ databases">
        <authorList>
            <consortium name="Pathogen Informatics"/>
            <person name="Doyle S."/>
        </authorList>
    </citation>
    <scope>NUCLEOTIDE SEQUENCE [LARGE SCALE GENOMIC DNA]</scope>
    <source>
        <strain evidence="2 3">NCTC12860</strain>
    </source>
</reference>
<sequence>MREKRGFEDEGVCEGRGSLDEEAGALTREEKV</sequence>
<feature type="region of interest" description="Disordered" evidence="1">
    <location>
        <begin position="1"/>
        <end position="32"/>
    </location>
</feature>
<evidence type="ECO:0000256" key="1">
    <source>
        <dbReference type="SAM" id="MobiDB-lite"/>
    </source>
</evidence>
<evidence type="ECO:0000313" key="2">
    <source>
        <dbReference type="EMBL" id="SSZ39396.1"/>
    </source>
</evidence>
<name>A0A336NAS2_BARGR</name>
<evidence type="ECO:0000313" key="3">
    <source>
        <dbReference type="Proteomes" id="UP000253846"/>
    </source>
</evidence>
<accession>A0A336NAS2</accession>
<dbReference type="AlphaFoldDB" id="A0A336NAS2"/>